<protein>
    <submittedName>
        <fullName evidence="1">Four-helix bundle copper-binding protein</fullName>
    </submittedName>
</protein>
<dbReference type="PANTHER" id="PTHR37310:SF1">
    <property type="entry name" value="CYTOPLASMIC PROTEIN"/>
    <property type="match status" value="1"/>
</dbReference>
<evidence type="ECO:0000313" key="1">
    <source>
        <dbReference type="EMBL" id="XBH04865.1"/>
    </source>
</evidence>
<dbReference type="AlphaFoldDB" id="A0AAU7CIJ0"/>
<name>A0AAU7CIJ0_9BACT</name>
<dbReference type="Pfam" id="PF03860">
    <property type="entry name" value="Csp"/>
    <property type="match status" value="1"/>
</dbReference>
<dbReference type="EMBL" id="CP155447">
    <property type="protein sequence ID" value="XBH04865.1"/>
    <property type="molecule type" value="Genomic_DNA"/>
</dbReference>
<accession>A0AAU7CIJ0</accession>
<gene>
    <name evidence="1" type="ORF">V5E97_02265</name>
</gene>
<reference evidence="1" key="1">
    <citation type="submission" date="2024-05" db="EMBL/GenBank/DDBJ databases">
        <title>Planctomycetes of the genus Singulisphaera possess chitinolytic capabilities.</title>
        <authorList>
            <person name="Ivanova A."/>
        </authorList>
    </citation>
    <scope>NUCLEOTIDE SEQUENCE</scope>
    <source>
        <strain evidence="1">Ch08T</strain>
    </source>
</reference>
<dbReference type="InterPro" id="IPR005560">
    <property type="entry name" value="Csp_YhjQ"/>
</dbReference>
<sequence length="156" mass="16509">MDRREMFGMVGAGAIGLTALAAKADETASGENCCQLDQAHADCYKACADCAKACDMTFHHCFKQVAEGKKEHAKALHLASDCAAFCSLSASMIAKHSPLMAHSCHACADACKATAAEVGKFDSAEMKAATKSLHDCEKSCREMVARMGGRTELRAN</sequence>
<dbReference type="PANTHER" id="PTHR37310">
    <property type="entry name" value="CYTOPLASMIC PROTEIN-RELATED"/>
    <property type="match status" value="1"/>
</dbReference>
<proteinExistence type="predicted"/>
<dbReference type="Gene3D" id="1.20.1270.360">
    <property type="match status" value="1"/>
</dbReference>
<organism evidence="1">
    <name type="scientific">Singulisphaera sp. Ch08</name>
    <dbReference type="NCBI Taxonomy" id="3120278"/>
    <lineage>
        <taxon>Bacteria</taxon>
        <taxon>Pseudomonadati</taxon>
        <taxon>Planctomycetota</taxon>
        <taxon>Planctomycetia</taxon>
        <taxon>Isosphaerales</taxon>
        <taxon>Isosphaeraceae</taxon>
        <taxon>Singulisphaera</taxon>
    </lineage>
</organism>
<dbReference type="RefSeq" id="WP_406697667.1">
    <property type="nucleotide sequence ID" value="NZ_CP155447.1"/>
</dbReference>